<reference evidence="1 2" key="1">
    <citation type="submission" date="2017-11" db="EMBL/GenBank/DDBJ databases">
        <title>Draft genome of Arthrobacter agilis strain UMCV2, a plant growth-promoting rhizobacterium and biocontrol capacity of phytopathogenic fungi.</title>
        <authorList>
            <person name="Martinez-Camara R."/>
            <person name="Santoyo G."/>
            <person name="Moreno-Hagelsieb G."/>
            <person name="Valencia-Cantero E."/>
        </authorList>
    </citation>
    <scope>NUCLEOTIDE SEQUENCE [LARGE SCALE GENOMIC DNA]</scope>
    <source>
        <strain evidence="1 2">UMCV2</strain>
    </source>
</reference>
<dbReference type="RefSeq" id="WP_208739131.1">
    <property type="nucleotide sequence ID" value="NZ_CP024915.1"/>
</dbReference>
<dbReference type="Gene3D" id="3.40.970.30">
    <property type="entry name" value="yp_829618.1 like domains"/>
    <property type="match status" value="1"/>
</dbReference>
<name>A0A2L0UFB4_9MICC</name>
<proteinExistence type="predicted"/>
<dbReference type="Gene3D" id="3.40.1680.10">
    <property type="entry name" value="yp_829618.1 domain like"/>
    <property type="match status" value="1"/>
</dbReference>
<dbReference type="EMBL" id="CP024915">
    <property type="protein sequence ID" value="AUZ87912.1"/>
    <property type="molecule type" value="Genomic_DNA"/>
</dbReference>
<dbReference type="AlphaFoldDB" id="A0A2L0UFB4"/>
<accession>A0A2L0UFB4</accession>
<evidence type="ECO:0000313" key="1">
    <source>
        <dbReference type="EMBL" id="AUZ87912.1"/>
    </source>
</evidence>
<evidence type="ECO:0008006" key="3">
    <source>
        <dbReference type="Google" id="ProtNLM"/>
    </source>
</evidence>
<gene>
    <name evidence="1" type="ORF">CVO76_09940</name>
</gene>
<organism evidence="1 2">
    <name type="scientific">Arthrobacter agilis</name>
    <dbReference type="NCBI Taxonomy" id="37921"/>
    <lineage>
        <taxon>Bacteria</taxon>
        <taxon>Bacillati</taxon>
        <taxon>Actinomycetota</taxon>
        <taxon>Actinomycetes</taxon>
        <taxon>Micrococcales</taxon>
        <taxon>Micrococcaceae</taxon>
        <taxon>Arthrobacter</taxon>
    </lineage>
</organism>
<evidence type="ECO:0000313" key="2">
    <source>
        <dbReference type="Proteomes" id="UP000239187"/>
    </source>
</evidence>
<protein>
    <recommendedName>
        <fullName evidence="3">STAS/SEC14 domain-containing protein</fullName>
    </recommendedName>
</protein>
<dbReference type="Proteomes" id="UP000239187">
    <property type="component" value="Chromosome"/>
</dbReference>
<sequence length="124" mass="13796">MPRCTDQAPGRTGEGRLSVTALPFMLCLRWQPRIVIDREDITVAGSAIAASGRGGLPLLVEVSALREVTWAARELVLAYEHPARIAILGYDDVDRVLMAFMVRSATKTRFFLDRDAAVRWLLRA</sequence>